<keyword evidence="16" id="KW-1185">Reference proteome</keyword>
<evidence type="ECO:0000313" key="15">
    <source>
        <dbReference type="EMBL" id="OOZ38479.1"/>
    </source>
</evidence>
<evidence type="ECO:0000256" key="5">
    <source>
        <dbReference type="ARBA" id="ARBA00022519"/>
    </source>
</evidence>
<evidence type="ECO:0000256" key="6">
    <source>
        <dbReference type="ARBA" id="ARBA00022692"/>
    </source>
</evidence>
<evidence type="ECO:0000256" key="12">
    <source>
        <dbReference type="SAM" id="Phobius"/>
    </source>
</evidence>
<protein>
    <recommendedName>
        <fullName evidence="17">Methyl-accepting chemotaxis protein</fullName>
    </recommendedName>
</protein>
<keyword evidence="2" id="KW-1003">Cell membrane</keyword>
<accession>A0A1T2L048</accession>
<evidence type="ECO:0000256" key="11">
    <source>
        <dbReference type="PROSITE-ProRule" id="PRU00284"/>
    </source>
</evidence>
<keyword evidence="9 11" id="KW-0807">Transducer</keyword>
<evidence type="ECO:0000259" key="14">
    <source>
        <dbReference type="PROSITE" id="PS50885"/>
    </source>
</evidence>
<keyword evidence="7 12" id="KW-1133">Transmembrane helix</keyword>
<feature type="domain" description="Methyl-accepting transducer" evidence="13">
    <location>
        <begin position="279"/>
        <end position="515"/>
    </location>
</feature>
<dbReference type="Pfam" id="PF00672">
    <property type="entry name" value="HAMP"/>
    <property type="match status" value="1"/>
</dbReference>
<comment type="caution">
    <text evidence="15">The sequence shown here is derived from an EMBL/GenBank/DDBJ whole genome shotgun (WGS) entry which is preliminary data.</text>
</comment>
<evidence type="ECO:0000313" key="16">
    <source>
        <dbReference type="Proteomes" id="UP000191110"/>
    </source>
</evidence>
<keyword evidence="5" id="KW-0997">Cell inner membrane</keyword>
<dbReference type="AlphaFoldDB" id="A0A1T2L048"/>
<dbReference type="SUPFAM" id="SSF58104">
    <property type="entry name" value="Methyl-accepting chemotaxis protein (MCP) signaling domain"/>
    <property type="match status" value="1"/>
</dbReference>
<dbReference type="InterPro" id="IPR004090">
    <property type="entry name" value="Chemotax_Me-accpt_rcpt"/>
</dbReference>
<dbReference type="Gene3D" id="1.10.287.950">
    <property type="entry name" value="Methyl-accepting chemotaxis protein"/>
    <property type="match status" value="1"/>
</dbReference>
<name>A0A1T2L048_9GAMM</name>
<dbReference type="Pfam" id="PF00015">
    <property type="entry name" value="MCPsignal"/>
    <property type="match status" value="1"/>
</dbReference>
<dbReference type="PROSITE" id="PS50111">
    <property type="entry name" value="CHEMOTAXIS_TRANSDUC_2"/>
    <property type="match status" value="1"/>
</dbReference>
<keyword evidence="6 12" id="KW-0812">Transmembrane</keyword>
<sequence length="551" mass="58855">MNFLNNMTIKVRLIFLVSVASILMVIIGAMGLNGMTSLETSMKSVYADRLIPTGQLSKIIGYMRDNRTQLFTALQHDSNNEFSTMHNHQVTMHTDIVTANIGKISTLWDAYMATYLTPEEKVLADEFGKTRKAFVKEGLIPARDALLKGQYRESNIILLQKVNTLFVPANASAEKLLQLQLDVAEQLQSEAEANYNTTFTVYLVLMIGGIGLLTVLAIMTITGISGAVRDLEEASNGLAAGDLNARSSYKGKDELGRVAAAFNMMGEKFHNVIQDLSGATSQLASAAEETSAITDQTSQGITRQQAETEQVATAMNEMNATVHEVAQNAALAAESARQADEASNRGKQVVEHTIDVINTLASEVEHAASVIHTLEQESADIGTVLDVIRGIAEQTNLLALNAAIEAARAGEQGRGFAVVADEVRSLASRTQTSTQEIDEMISRLQSGAADAVKAMESSSNQAQAGVEQAAEAGSSLDAITNAVAQINDMNTQIASAGEEQSAVAEEINRNIVTISSVADETAGGAVQTSNASAEVARLSEQLQALVQQFRI</sequence>
<organism evidence="15 16">
    <name type="scientific">Solemya pervernicosa gill symbiont</name>
    <dbReference type="NCBI Taxonomy" id="642797"/>
    <lineage>
        <taxon>Bacteria</taxon>
        <taxon>Pseudomonadati</taxon>
        <taxon>Pseudomonadota</taxon>
        <taxon>Gammaproteobacteria</taxon>
        <taxon>sulfur-oxidizing symbionts</taxon>
    </lineage>
</organism>
<gene>
    <name evidence="15" type="ORF">BOW53_15470</name>
</gene>
<dbReference type="PANTHER" id="PTHR32089:SF120">
    <property type="entry name" value="METHYL-ACCEPTING CHEMOTAXIS PROTEIN TLPQ"/>
    <property type="match status" value="1"/>
</dbReference>
<comment type="similarity">
    <text evidence="10">Belongs to the methyl-accepting chemotaxis (MCP) protein family.</text>
</comment>
<evidence type="ECO:0000256" key="3">
    <source>
        <dbReference type="ARBA" id="ARBA00022481"/>
    </source>
</evidence>
<keyword evidence="4" id="KW-0145">Chemotaxis</keyword>
<evidence type="ECO:0000256" key="2">
    <source>
        <dbReference type="ARBA" id="ARBA00022475"/>
    </source>
</evidence>
<evidence type="ECO:0000256" key="10">
    <source>
        <dbReference type="ARBA" id="ARBA00029447"/>
    </source>
</evidence>
<dbReference type="GO" id="GO:0007165">
    <property type="term" value="P:signal transduction"/>
    <property type="evidence" value="ECO:0007669"/>
    <property type="project" value="UniProtKB-KW"/>
</dbReference>
<keyword evidence="3" id="KW-0488">Methylation</keyword>
<feature type="domain" description="HAMP" evidence="14">
    <location>
        <begin position="222"/>
        <end position="274"/>
    </location>
</feature>
<evidence type="ECO:0000256" key="7">
    <source>
        <dbReference type="ARBA" id="ARBA00022989"/>
    </source>
</evidence>
<dbReference type="PROSITE" id="PS50885">
    <property type="entry name" value="HAMP"/>
    <property type="match status" value="1"/>
</dbReference>
<evidence type="ECO:0000256" key="4">
    <source>
        <dbReference type="ARBA" id="ARBA00022500"/>
    </source>
</evidence>
<proteinExistence type="inferred from homology"/>
<dbReference type="GO" id="GO:0004888">
    <property type="term" value="F:transmembrane signaling receptor activity"/>
    <property type="evidence" value="ECO:0007669"/>
    <property type="project" value="InterPro"/>
</dbReference>
<dbReference type="InterPro" id="IPR003660">
    <property type="entry name" value="HAMP_dom"/>
</dbReference>
<feature type="transmembrane region" description="Helical" evidence="12">
    <location>
        <begin position="12"/>
        <end position="32"/>
    </location>
</feature>
<dbReference type="CDD" id="cd11386">
    <property type="entry name" value="MCP_signal"/>
    <property type="match status" value="1"/>
</dbReference>
<comment type="subcellular location">
    <subcellularLocation>
        <location evidence="1">Cell inner membrane</location>
        <topology evidence="1">Multi-pass membrane protein</topology>
    </subcellularLocation>
</comment>
<evidence type="ECO:0008006" key="17">
    <source>
        <dbReference type="Google" id="ProtNLM"/>
    </source>
</evidence>
<feature type="transmembrane region" description="Helical" evidence="12">
    <location>
        <begin position="199"/>
        <end position="221"/>
    </location>
</feature>
<dbReference type="InterPro" id="IPR004089">
    <property type="entry name" value="MCPsignal_dom"/>
</dbReference>
<dbReference type="SMART" id="SM00283">
    <property type="entry name" value="MA"/>
    <property type="match status" value="1"/>
</dbReference>
<dbReference type="CDD" id="cd06225">
    <property type="entry name" value="HAMP"/>
    <property type="match status" value="1"/>
</dbReference>
<dbReference type="Proteomes" id="UP000191110">
    <property type="component" value="Unassembled WGS sequence"/>
</dbReference>
<evidence type="ECO:0000256" key="9">
    <source>
        <dbReference type="ARBA" id="ARBA00023224"/>
    </source>
</evidence>
<dbReference type="EMBL" id="MPRL01000089">
    <property type="protein sequence ID" value="OOZ38479.1"/>
    <property type="molecule type" value="Genomic_DNA"/>
</dbReference>
<dbReference type="InterPro" id="IPR003122">
    <property type="entry name" value="Tar_rcpt_lig-bd"/>
</dbReference>
<dbReference type="GO" id="GO:0006935">
    <property type="term" value="P:chemotaxis"/>
    <property type="evidence" value="ECO:0007669"/>
    <property type="project" value="UniProtKB-KW"/>
</dbReference>
<dbReference type="SMART" id="SM00304">
    <property type="entry name" value="HAMP"/>
    <property type="match status" value="1"/>
</dbReference>
<dbReference type="FunFam" id="1.10.287.950:FF:000001">
    <property type="entry name" value="Methyl-accepting chemotaxis sensory transducer"/>
    <property type="match status" value="1"/>
</dbReference>
<evidence type="ECO:0000256" key="1">
    <source>
        <dbReference type="ARBA" id="ARBA00004429"/>
    </source>
</evidence>
<dbReference type="RefSeq" id="WP_078484989.1">
    <property type="nucleotide sequence ID" value="NZ_MPRL01000089.1"/>
</dbReference>
<dbReference type="PRINTS" id="PR00260">
    <property type="entry name" value="CHEMTRNSDUCR"/>
</dbReference>
<keyword evidence="8 12" id="KW-0472">Membrane</keyword>
<dbReference type="Pfam" id="PF02203">
    <property type="entry name" value="TarH"/>
    <property type="match status" value="1"/>
</dbReference>
<evidence type="ECO:0000256" key="8">
    <source>
        <dbReference type="ARBA" id="ARBA00023136"/>
    </source>
</evidence>
<dbReference type="PANTHER" id="PTHR32089">
    <property type="entry name" value="METHYL-ACCEPTING CHEMOTAXIS PROTEIN MCPB"/>
    <property type="match status" value="1"/>
</dbReference>
<dbReference type="GO" id="GO:0005886">
    <property type="term" value="C:plasma membrane"/>
    <property type="evidence" value="ECO:0007669"/>
    <property type="project" value="UniProtKB-SubCell"/>
</dbReference>
<reference evidence="15 16" key="1">
    <citation type="submission" date="2016-11" db="EMBL/GenBank/DDBJ databases">
        <title>Mixed transmission modes and dynamic genome evolution in an obligate animal-bacterial symbiosis.</title>
        <authorList>
            <person name="Russell S.L."/>
            <person name="Corbett-Detig R.B."/>
            <person name="Cavanaugh C.M."/>
        </authorList>
    </citation>
    <scope>NUCLEOTIDE SEQUENCE [LARGE SCALE GENOMIC DNA]</scope>
    <source>
        <strain evidence="15">Sveles-Q1</strain>
    </source>
</reference>
<evidence type="ECO:0000259" key="13">
    <source>
        <dbReference type="PROSITE" id="PS50111"/>
    </source>
</evidence>